<dbReference type="EC" id="2.7.7.85" evidence="11"/>
<accession>A0A917SYR5</accession>
<dbReference type="GO" id="GO:0003677">
    <property type="term" value="F:DNA binding"/>
    <property type="evidence" value="ECO:0007669"/>
    <property type="project" value="UniProtKB-UniRule"/>
</dbReference>
<gene>
    <name evidence="11 13" type="primary">disA</name>
    <name evidence="13" type="ORF">GCM10011594_25500</name>
</gene>
<dbReference type="FunFam" id="3.40.1700.10:FF:000001">
    <property type="entry name" value="DNA integrity scanning protein DisA"/>
    <property type="match status" value="1"/>
</dbReference>
<evidence type="ECO:0000259" key="12">
    <source>
        <dbReference type="PROSITE" id="PS51794"/>
    </source>
</evidence>
<dbReference type="GO" id="GO:0006281">
    <property type="term" value="P:DNA repair"/>
    <property type="evidence" value="ECO:0007669"/>
    <property type="project" value="UniProtKB-UniRule"/>
</dbReference>
<evidence type="ECO:0000256" key="9">
    <source>
        <dbReference type="ARBA" id="ARBA00023125"/>
    </source>
</evidence>
<dbReference type="InterPro" id="IPR003390">
    <property type="entry name" value="DNA_integrity_scan_DisA_N"/>
</dbReference>
<comment type="similarity">
    <text evidence="11">Belongs to the DisA family.</text>
</comment>
<evidence type="ECO:0000256" key="7">
    <source>
        <dbReference type="ARBA" id="ARBA00022840"/>
    </source>
</evidence>
<dbReference type="Pfam" id="PF10635">
    <property type="entry name" value="DisA-linker"/>
    <property type="match status" value="1"/>
</dbReference>
<dbReference type="InterPro" id="IPR023763">
    <property type="entry name" value="DNA_integrity_scanning_protein"/>
</dbReference>
<organism evidence="13 14">
    <name type="scientific">Nakamurella endophytica</name>
    <dbReference type="NCBI Taxonomy" id="1748367"/>
    <lineage>
        <taxon>Bacteria</taxon>
        <taxon>Bacillati</taxon>
        <taxon>Actinomycetota</taxon>
        <taxon>Actinomycetes</taxon>
        <taxon>Nakamurellales</taxon>
        <taxon>Nakamurellaceae</taxon>
        <taxon>Nakamurella</taxon>
    </lineage>
</organism>
<comment type="cofactor">
    <cofactor evidence="2 11">
        <name>Mg(2+)</name>
        <dbReference type="ChEBI" id="CHEBI:18420"/>
    </cofactor>
</comment>
<dbReference type="Gene3D" id="1.10.150.20">
    <property type="entry name" value="5' to 3' exonuclease, C-terminal subdomain"/>
    <property type="match status" value="1"/>
</dbReference>
<dbReference type="SUPFAM" id="SSF143597">
    <property type="entry name" value="YojJ-like"/>
    <property type="match status" value="1"/>
</dbReference>
<dbReference type="GO" id="GO:0106408">
    <property type="term" value="F:diadenylate cyclase activity"/>
    <property type="evidence" value="ECO:0007669"/>
    <property type="project" value="UniProtKB-EC"/>
</dbReference>
<reference evidence="13" key="1">
    <citation type="journal article" date="2014" name="Int. J. Syst. Evol. Microbiol.">
        <title>Complete genome sequence of Corynebacterium casei LMG S-19264T (=DSM 44701T), isolated from a smear-ripened cheese.</title>
        <authorList>
            <consortium name="US DOE Joint Genome Institute (JGI-PGF)"/>
            <person name="Walter F."/>
            <person name="Albersmeier A."/>
            <person name="Kalinowski J."/>
            <person name="Ruckert C."/>
        </authorList>
    </citation>
    <scope>NUCLEOTIDE SEQUENCE</scope>
    <source>
        <strain evidence="13">CGMCC 4.7308</strain>
    </source>
</reference>
<protein>
    <recommendedName>
        <fullName evidence="11">DNA integrity scanning protein DisA</fullName>
    </recommendedName>
    <alternativeName>
        <fullName evidence="11">Cyclic di-AMP synthase</fullName>
        <shortName evidence="11">c-di-AMP synthase</shortName>
    </alternativeName>
    <alternativeName>
        <fullName evidence="11">Diadenylate cyclase</fullName>
        <ecNumber evidence="11">2.7.7.85</ecNumber>
    </alternativeName>
</protein>
<comment type="function">
    <text evidence="11">Participates in a DNA-damage check-point. DisA forms globular foci that rapidly scan along the chromosomes searching for lesions.</text>
</comment>
<comment type="function">
    <text evidence="11">Has also diadenylate cyclase activity, catalyzing the condensation of 2 ATP molecules into cyclic di-AMP (c-di-AMP). c-di-AMP likely acts as a signaling molecule that may couple DNA integrity with a cellular process.</text>
</comment>
<keyword evidence="5 11" id="KW-0547">Nucleotide-binding</keyword>
<evidence type="ECO:0000256" key="11">
    <source>
        <dbReference type="HAMAP-Rule" id="MF_01438"/>
    </source>
</evidence>
<dbReference type="NCBIfam" id="NF010009">
    <property type="entry name" value="PRK13482.1"/>
    <property type="match status" value="1"/>
</dbReference>
<comment type="catalytic activity">
    <reaction evidence="1 11">
        <text>2 ATP = 3',3'-c-di-AMP + 2 diphosphate</text>
        <dbReference type="Rhea" id="RHEA:35655"/>
        <dbReference type="ChEBI" id="CHEBI:30616"/>
        <dbReference type="ChEBI" id="CHEBI:33019"/>
        <dbReference type="ChEBI" id="CHEBI:71500"/>
        <dbReference type="EC" id="2.7.7.85"/>
    </reaction>
</comment>
<dbReference type="EMBL" id="BMNA01000004">
    <property type="protein sequence ID" value="GGM04170.1"/>
    <property type="molecule type" value="Genomic_DNA"/>
</dbReference>
<feature type="domain" description="DAC" evidence="12">
    <location>
        <begin position="10"/>
        <end position="148"/>
    </location>
</feature>
<keyword evidence="7 11" id="KW-0067">ATP-binding</keyword>
<evidence type="ECO:0000313" key="13">
    <source>
        <dbReference type="EMBL" id="GGM04170.1"/>
    </source>
</evidence>
<dbReference type="InterPro" id="IPR036888">
    <property type="entry name" value="DNA_integrity_DisA_N_sf"/>
</dbReference>
<evidence type="ECO:0000256" key="6">
    <source>
        <dbReference type="ARBA" id="ARBA00022763"/>
    </source>
</evidence>
<evidence type="ECO:0000313" key="14">
    <source>
        <dbReference type="Proteomes" id="UP000655208"/>
    </source>
</evidence>
<evidence type="ECO:0000256" key="4">
    <source>
        <dbReference type="ARBA" id="ARBA00022695"/>
    </source>
</evidence>
<dbReference type="Proteomes" id="UP000655208">
    <property type="component" value="Unassembled WGS sequence"/>
</dbReference>
<dbReference type="Gene3D" id="1.20.1260.110">
    <property type="entry name" value="DNA integrity scanning linker region"/>
    <property type="match status" value="1"/>
</dbReference>
<keyword evidence="4 11" id="KW-0548">Nucleotidyltransferase</keyword>
<dbReference type="InterPro" id="IPR010994">
    <property type="entry name" value="RuvA_2-like"/>
</dbReference>
<dbReference type="PROSITE" id="PS51794">
    <property type="entry name" value="DAC"/>
    <property type="match status" value="1"/>
</dbReference>
<evidence type="ECO:0000256" key="2">
    <source>
        <dbReference type="ARBA" id="ARBA00001946"/>
    </source>
</evidence>
<evidence type="ECO:0000256" key="3">
    <source>
        <dbReference type="ARBA" id="ARBA00022679"/>
    </source>
</evidence>
<reference evidence="13" key="2">
    <citation type="submission" date="2020-09" db="EMBL/GenBank/DDBJ databases">
        <authorList>
            <person name="Sun Q."/>
            <person name="Zhou Y."/>
        </authorList>
    </citation>
    <scope>NUCLEOTIDE SEQUENCE</scope>
    <source>
        <strain evidence="13">CGMCC 4.7308</strain>
    </source>
</reference>
<evidence type="ECO:0000256" key="10">
    <source>
        <dbReference type="ARBA" id="ARBA00023204"/>
    </source>
</evidence>
<sequence>MQAVDDRRDVAAHRAVLARIAPGTPLREGLERILRGRTGALIVLGHSPAVSALCDGGFRLDVEFSPTRLRELSKMDGAVVLSDDAEHIVRANVQLMPDSSIPTVESGTRHRTAERVGIQTGVPVIAVSHSMSIISLYWGGVRHVVVDPPTILARGNQALGTLQRYKSRLDDVARTLSSLEIEDQATLRDAITVLQRLLLVRRIADELHGSVIELGTDGRLLGLQLDELVGGTDELRELLIRDYLPADQADRDPAEVVEGLRRLDEPEVLDPLVVARVLGYHGPADVLDLPVGPRGYRLLARIPRVPPAVLDRLIVHFGTVQTLLGATAAELQEVDGIGESRARVLREGLSRIAESSISDRMNLPL</sequence>
<dbReference type="Gene3D" id="3.40.1700.10">
    <property type="entry name" value="DNA integrity scanning protein, DisA, N-terminal domain"/>
    <property type="match status" value="1"/>
</dbReference>
<evidence type="ECO:0000256" key="8">
    <source>
        <dbReference type="ARBA" id="ARBA00022842"/>
    </source>
</evidence>
<dbReference type="PANTHER" id="PTHR34185">
    <property type="entry name" value="DIADENYLATE CYCLASE"/>
    <property type="match status" value="1"/>
</dbReference>
<dbReference type="AlphaFoldDB" id="A0A917SYR5"/>
<keyword evidence="6 11" id="KW-0227">DNA damage</keyword>
<dbReference type="PANTHER" id="PTHR34185:SF3">
    <property type="entry name" value="DNA INTEGRITY SCANNING PROTEIN DISA"/>
    <property type="match status" value="1"/>
</dbReference>
<keyword evidence="10 11" id="KW-0234">DNA repair</keyword>
<dbReference type="InterPro" id="IPR018906">
    <property type="entry name" value="DNA_integrity_scan_DisA_link"/>
</dbReference>
<evidence type="ECO:0000256" key="1">
    <source>
        <dbReference type="ARBA" id="ARBA00000877"/>
    </source>
</evidence>
<keyword evidence="14" id="KW-1185">Reference proteome</keyword>
<dbReference type="InterPro" id="IPR038331">
    <property type="entry name" value="DisA_sf"/>
</dbReference>
<name>A0A917SYR5_9ACTN</name>
<feature type="binding site" evidence="11">
    <location>
        <position position="95"/>
    </location>
    <ligand>
        <name>ATP</name>
        <dbReference type="ChEBI" id="CHEBI:30616"/>
    </ligand>
</feature>
<dbReference type="InterPro" id="IPR050338">
    <property type="entry name" value="DisA"/>
</dbReference>
<dbReference type="GO" id="GO:0005524">
    <property type="term" value="F:ATP binding"/>
    <property type="evidence" value="ECO:0007669"/>
    <property type="project" value="UniProtKB-UniRule"/>
</dbReference>
<feature type="binding site" evidence="11">
    <location>
        <position position="77"/>
    </location>
    <ligand>
        <name>ATP</name>
        <dbReference type="ChEBI" id="CHEBI:30616"/>
    </ligand>
</feature>
<proteinExistence type="inferred from homology"/>
<dbReference type="GO" id="GO:0004016">
    <property type="term" value="F:adenylate cyclase activity"/>
    <property type="evidence" value="ECO:0007669"/>
    <property type="project" value="TreeGrafter"/>
</dbReference>
<keyword evidence="8 11" id="KW-0460">Magnesium</keyword>
<dbReference type="HAMAP" id="MF_01438">
    <property type="entry name" value="DisA"/>
    <property type="match status" value="1"/>
</dbReference>
<feature type="binding site" evidence="11">
    <location>
        <begin position="108"/>
        <end position="112"/>
    </location>
    <ligand>
        <name>ATP</name>
        <dbReference type="ChEBI" id="CHEBI:30616"/>
    </ligand>
</feature>
<dbReference type="Pfam" id="PF02457">
    <property type="entry name" value="DAC"/>
    <property type="match status" value="1"/>
</dbReference>
<comment type="subunit">
    <text evidence="11">Homooctamer.</text>
</comment>
<dbReference type="SUPFAM" id="SSF47781">
    <property type="entry name" value="RuvA domain 2-like"/>
    <property type="match status" value="1"/>
</dbReference>
<evidence type="ECO:0000256" key="5">
    <source>
        <dbReference type="ARBA" id="ARBA00022741"/>
    </source>
</evidence>
<comment type="caution">
    <text evidence="13">The sequence shown here is derived from an EMBL/GenBank/DDBJ whole genome shotgun (WGS) entry which is preliminary data.</text>
</comment>
<keyword evidence="3 11" id="KW-0808">Transferase</keyword>
<keyword evidence="9 11" id="KW-0238">DNA-binding</keyword>